<keyword evidence="2" id="KW-1133">Transmembrane helix</keyword>
<organism evidence="3 4">
    <name type="scientific">Clavispora lusitaniae (strain ATCC 42720)</name>
    <name type="common">Yeast</name>
    <name type="synonym">Candida lusitaniae</name>
    <dbReference type="NCBI Taxonomy" id="306902"/>
    <lineage>
        <taxon>Eukaryota</taxon>
        <taxon>Fungi</taxon>
        <taxon>Dikarya</taxon>
        <taxon>Ascomycota</taxon>
        <taxon>Saccharomycotina</taxon>
        <taxon>Pichiomycetes</taxon>
        <taxon>Metschnikowiaceae</taxon>
        <taxon>Clavispora</taxon>
    </lineage>
</organism>
<dbReference type="InterPro" id="IPR029058">
    <property type="entry name" value="AB_hydrolase_fold"/>
</dbReference>
<gene>
    <name evidence="3" type="ORF">CLUG_05484</name>
</gene>
<dbReference type="Pfam" id="PF10340">
    <property type="entry name" value="Say1_Mug180"/>
    <property type="match status" value="1"/>
</dbReference>
<dbReference type="KEGG" id="clu:CLUG_05484"/>
<evidence type="ECO:0000256" key="2">
    <source>
        <dbReference type="SAM" id="Phobius"/>
    </source>
</evidence>
<dbReference type="EMBL" id="CH408082">
    <property type="protein sequence ID" value="EEQ41356.1"/>
    <property type="molecule type" value="Genomic_DNA"/>
</dbReference>
<dbReference type="InterPro" id="IPR050300">
    <property type="entry name" value="GDXG_lipolytic_enzyme"/>
</dbReference>
<evidence type="ECO:0000313" key="3">
    <source>
        <dbReference type="EMBL" id="EEQ41356.1"/>
    </source>
</evidence>
<dbReference type="GO" id="GO:0016787">
    <property type="term" value="F:hydrolase activity"/>
    <property type="evidence" value="ECO:0007669"/>
    <property type="project" value="UniProtKB-KW"/>
</dbReference>
<evidence type="ECO:0000256" key="1">
    <source>
        <dbReference type="ARBA" id="ARBA00022801"/>
    </source>
</evidence>
<keyword evidence="2" id="KW-0472">Membrane</keyword>
<dbReference type="OMA" id="EWCKYAL"/>
<dbReference type="PANTHER" id="PTHR48081:SF31">
    <property type="entry name" value="STERYL ACETYL HYDROLASE MUG81-RELATED"/>
    <property type="match status" value="1"/>
</dbReference>
<reference evidence="3 4" key="1">
    <citation type="journal article" date="2009" name="Nature">
        <title>Evolution of pathogenicity and sexual reproduction in eight Candida genomes.</title>
        <authorList>
            <person name="Butler G."/>
            <person name="Rasmussen M.D."/>
            <person name="Lin M.F."/>
            <person name="Santos M.A."/>
            <person name="Sakthikumar S."/>
            <person name="Munro C.A."/>
            <person name="Rheinbay E."/>
            <person name="Grabherr M."/>
            <person name="Forche A."/>
            <person name="Reedy J.L."/>
            <person name="Agrafioti I."/>
            <person name="Arnaud M.B."/>
            <person name="Bates S."/>
            <person name="Brown A.J."/>
            <person name="Brunke S."/>
            <person name="Costanzo M.C."/>
            <person name="Fitzpatrick D.A."/>
            <person name="de Groot P.W."/>
            <person name="Harris D."/>
            <person name="Hoyer L.L."/>
            <person name="Hube B."/>
            <person name="Klis F.M."/>
            <person name="Kodira C."/>
            <person name="Lennard N."/>
            <person name="Logue M.E."/>
            <person name="Martin R."/>
            <person name="Neiman A.M."/>
            <person name="Nikolaou E."/>
            <person name="Quail M.A."/>
            <person name="Quinn J."/>
            <person name="Santos M.C."/>
            <person name="Schmitzberger F.F."/>
            <person name="Sherlock G."/>
            <person name="Shah P."/>
            <person name="Silverstein K.A."/>
            <person name="Skrzypek M.S."/>
            <person name="Soll D."/>
            <person name="Staggs R."/>
            <person name="Stansfield I."/>
            <person name="Stumpf M.P."/>
            <person name="Sudbery P.E."/>
            <person name="Srikantha T."/>
            <person name="Zeng Q."/>
            <person name="Berman J."/>
            <person name="Berriman M."/>
            <person name="Heitman J."/>
            <person name="Gow N.A."/>
            <person name="Lorenz M.C."/>
            <person name="Birren B.W."/>
            <person name="Kellis M."/>
            <person name="Cuomo C.A."/>
        </authorList>
    </citation>
    <scope>NUCLEOTIDE SEQUENCE [LARGE SCALE GENOMIC DNA]</scope>
    <source>
        <strain evidence="3 4">ATCC 42720</strain>
    </source>
</reference>
<evidence type="ECO:0000313" key="4">
    <source>
        <dbReference type="Proteomes" id="UP000007703"/>
    </source>
</evidence>
<keyword evidence="1" id="KW-0378">Hydrolase</keyword>
<dbReference type="Gene3D" id="3.40.50.1820">
    <property type="entry name" value="alpha/beta hydrolase"/>
    <property type="match status" value="1"/>
</dbReference>
<keyword evidence="2" id="KW-0812">Transmembrane</keyword>
<dbReference type="ESTHER" id="clal4-c4yba6">
    <property type="family name" value="Steryl_acetyl_hydrolase"/>
</dbReference>
<dbReference type="HOGENOM" id="CLU_053543_0_0_1"/>
<accession>C4YBA6</accession>
<name>C4YBA6_CLAL4</name>
<sequence length="466" mass="53895">MSYVCRKSSRALVHRGCKMSQCGVQGYIKRQWSFKTTSHDMLVPSCDTIRHYQQFLRSLLVLAKMPLDIFIVVLRFYIFGGIHYRKYSKSLLNCIKLTIFRASLTIDIKHAYLLAPYSNSFLLRRILPFVGKDLVKNVPGYGSRYDKNSIWMAKSGTSKADPVIIYSHGGGYFIQTQVTQVRSLMSVYHLLEPKKKSKTSILFLDYTLVGRGKPFPTQLMQLHSTYSNLVSEGHTNIILMGDSAGAHLSISYTQYLKTLQTEKIFPKKLLLISPWVKITPLPTELVEGRSWLQNQHYDMIHYTRFTNSDDIPPIFGEQDPFSLVFGLMAKVPKQESDWKDIPNYSSPDNDVFLIFGEDESFRDDILEFAKYALDLPWYEKVKYGDSHKYLERNHYEYERRNESGKCNLSVFVEPLGVHDSMLFFEDVVASQICGRLRQVKSISVEEIDSKKYFGISRLVRFLNETL</sequence>
<dbReference type="VEuPathDB" id="FungiDB:CLUG_05484"/>
<dbReference type="OrthoDB" id="2152029at2759"/>
<dbReference type="InterPro" id="IPR019436">
    <property type="entry name" value="Say1-like"/>
</dbReference>
<dbReference type="AlphaFoldDB" id="C4YBA6"/>
<feature type="transmembrane region" description="Helical" evidence="2">
    <location>
        <begin position="59"/>
        <end position="79"/>
    </location>
</feature>
<proteinExistence type="predicted"/>
<dbReference type="STRING" id="306902.C4YBA6"/>
<dbReference type="SUPFAM" id="SSF53474">
    <property type="entry name" value="alpha/beta-Hydrolases"/>
    <property type="match status" value="1"/>
</dbReference>
<dbReference type="InParanoid" id="C4YBA6"/>
<protein>
    <recommendedName>
        <fullName evidence="5">Steryl acetyl hydrolase</fullName>
    </recommendedName>
</protein>
<evidence type="ECO:0008006" key="5">
    <source>
        <dbReference type="Google" id="ProtNLM"/>
    </source>
</evidence>
<dbReference type="PANTHER" id="PTHR48081">
    <property type="entry name" value="AB HYDROLASE SUPERFAMILY PROTEIN C4A8.06C"/>
    <property type="match status" value="1"/>
</dbReference>
<dbReference type="GeneID" id="8495063"/>
<dbReference type="Proteomes" id="UP000007703">
    <property type="component" value="Unassembled WGS sequence"/>
</dbReference>